<dbReference type="RefSeq" id="XP_008624839.1">
    <property type="nucleotide sequence ID" value="XM_008626617.1"/>
</dbReference>
<sequence length="255" mass="29883">MMKIILSFFILAISGNVKAASFQSEMPDNPQLISYDSVSQPTVTFEHEKKNHNKYLDLINEVLGEQSTNVKYAYDGDNYHMVLTDFDISIDNNHRYVKKFFCKKKTEAVKIGTQFLLAYLNSRLKYICSIHMYKYDFENNFAVDLMEFAHELKALIYDGFLYEYKHNKIKFRKKPEDEKLNAKAKEFFAGLMQNSILNIQGYFIKTRSDGNHIYLNQDVSLYFNVTIGPFTLKATYDFEFPEYEIVEEGEAPLKK</sequence>
<dbReference type="OrthoDB" id="372325at2759"/>
<evidence type="ECO:0000313" key="3">
    <source>
        <dbReference type="Proteomes" id="UP000290582"/>
    </source>
</evidence>
<protein>
    <submittedName>
        <fullName evidence="2">Fam-d protein</fullName>
    </submittedName>
</protein>
<name>A0A449BSL0_PLAVN</name>
<dbReference type="Pfam" id="PF11675">
    <property type="entry name" value="DUF3271"/>
    <property type="match status" value="1"/>
</dbReference>
<evidence type="ECO:0000256" key="1">
    <source>
        <dbReference type="SAM" id="SignalP"/>
    </source>
</evidence>
<feature type="signal peptide" evidence="1">
    <location>
        <begin position="1"/>
        <end position="19"/>
    </location>
</feature>
<evidence type="ECO:0000313" key="2">
    <source>
        <dbReference type="EMBL" id="VEV56467.1"/>
    </source>
</evidence>
<feature type="chain" id="PRO_5019036288" evidence="1">
    <location>
        <begin position="20"/>
        <end position="255"/>
    </location>
</feature>
<accession>A0A449BSL0</accession>
<dbReference type="EMBL" id="LR215065">
    <property type="protein sequence ID" value="VEV56467.1"/>
    <property type="molecule type" value="Genomic_DNA"/>
</dbReference>
<dbReference type="GeneID" id="19961171"/>
<proteinExistence type="predicted"/>
<dbReference type="VEuPathDB" id="PlasmoDB:PVVCY_0902770"/>
<gene>
    <name evidence="2" type="ORF">PVVCY_0902770</name>
</gene>
<organism evidence="2 3">
    <name type="scientific">Plasmodium vinckei vinckei</name>
    <dbReference type="NCBI Taxonomy" id="54757"/>
    <lineage>
        <taxon>Eukaryota</taxon>
        <taxon>Sar</taxon>
        <taxon>Alveolata</taxon>
        <taxon>Apicomplexa</taxon>
        <taxon>Aconoidasida</taxon>
        <taxon>Haemosporida</taxon>
        <taxon>Plasmodiidae</taxon>
        <taxon>Plasmodium</taxon>
        <taxon>Plasmodium (Vinckeia)</taxon>
    </lineage>
</organism>
<reference evidence="2 3" key="1">
    <citation type="submission" date="2019-01" db="EMBL/GenBank/DDBJ databases">
        <authorList>
            <person name="Ramaprasad A."/>
        </authorList>
    </citation>
    <scope>NUCLEOTIDE SEQUENCE [LARGE SCALE GENOMIC DNA]</scope>
</reference>
<dbReference type="Proteomes" id="UP000290582">
    <property type="component" value="Chromosome PVVCY_09"/>
</dbReference>
<dbReference type="InterPro" id="IPR021689">
    <property type="entry name" value="DUF3271"/>
</dbReference>
<dbReference type="KEGG" id="pvv:PVVCY_0902770"/>
<keyword evidence="1" id="KW-0732">Signal</keyword>
<dbReference type="AlphaFoldDB" id="A0A449BSL0"/>